<dbReference type="Proteomes" id="UP000019763">
    <property type="component" value="Unassembled WGS sequence"/>
</dbReference>
<dbReference type="RefSeq" id="XP_011131652.1">
    <property type="nucleotide sequence ID" value="XM_011133350.1"/>
</dbReference>
<sequence>MRTIECGPAWFETGIVGVLAGATVGQASSSQAGPTIAFSPWSRDIWLRSVGKEVFPFMRKNENRPKKVLEWFQHCCTPQDVPAGPWAGGPFLTRRLLEEYEQRQAGLPAMQWLHRGVPEGLSHGDHARDMFYKLFCRSQLQFIHAHFRDYSFQSSKVSDLFPEGIDCGGRRSRSAPGIVHSAYCVASRKHLSPEQSLRNLAVMARWYPLAAFESARAADLLQQGSLFTIDGYIPDISVRGKRLQQVATLWLGGDPQAQPDTVTESVSADLAECLQYIGKLTNDKLLGETHSGHPYSMHHNDVDTIKARYKELIQTTRLFGGQSRCELLDDRYSNAYGCWRGKEQVLSAYFPASGTSAREAWSGGVVPEFPVVHDVKINSIADYQNYELRQWAWMEELLVRTVADKLISVRVASTGETREDIAAAIQGPQPFTVAISTEELARIYFAATREVVKQATEEQADDYASRVGLALITTAYDLSKVMNAA</sequence>
<gene>
    <name evidence="1" type="ORF">GNI_115020</name>
</gene>
<name>A0A023B329_GRENI</name>
<dbReference type="AlphaFoldDB" id="A0A023B329"/>
<comment type="caution">
    <text evidence="1">The sequence shown here is derived from an EMBL/GenBank/DDBJ whole genome shotgun (WGS) entry which is preliminary data.</text>
</comment>
<protein>
    <submittedName>
        <fullName evidence="1">Uncharacterized protein</fullName>
    </submittedName>
</protein>
<accession>A0A023B329</accession>
<evidence type="ECO:0000313" key="1">
    <source>
        <dbReference type="EMBL" id="EZG55273.1"/>
    </source>
</evidence>
<dbReference type="EMBL" id="AFNH02000857">
    <property type="protein sequence ID" value="EZG55273.1"/>
    <property type="molecule type" value="Genomic_DNA"/>
</dbReference>
<keyword evidence="2" id="KW-1185">Reference proteome</keyword>
<dbReference type="VEuPathDB" id="CryptoDB:GNI_115020"/>
<proteinExistence type="predicted"/>
<dbReference type="GeneID" id="22914073"/>
<reference evidence="1" key="1">
    <citation type="submission" date="2013-12" db="EMBL/GenBank/DDBJ databases">
        <authorList>
            <person name="Omoto C.K."/>
            <person name="Sibley D."/>
            <person name="Venepally P."/>
            <person name="Hadjithomas M."/>
            <person name="Karamycheva S."/>
            <person name="Brunk B."/>
            <person name="Roos D."/>
            <person name="Caler E."/>
            <person name="Lorenzi H."/>
        </authorList>
    </citation>
    <scope>NUCLEOTIDE SEQUENCE</scope>
</reference>
<organism evidence="1 2">
    <name type="scientific">Gregarina niphandrodes</name>
    <name type="common">Septate eugregarine</name>
    <dbReference type="NCBI Taxonomy" id="110365"/>
    <lineage>
        <taxon>Eukaryota</taxon>
        <taxon>Sar</taxon>
        <taxon>Alveolata</taxon>
        <taxon>Apicomplexa</taxon>
        <taxon>Conoidasida</taxon>
        <taxon>Gregarinasina</taxon>
        <taxon>Eugregarinorida</taxon>
        <taxon>Gregarinidae</taxon>
        <taxon>Gregarina</taxon>
    </lineage>
</organism>
<evidence type="ECO:0000313" key="2">
    <source>
        <dbReference type="Proteomes" id="UP000019763"/>
    </source>
</evidence>